<dbReference type="Gene3D" id="3.10.50.40">
    <property type="match status" value="1"/>
</dbReference>
<reference evidence="8" key="1">
    <citation type="submission" date="2023-08" db="EMBL/GenBank/DDBJ databases">
        <title>The draft genome of Tsukamurella strandjordii strain 050030.</title>
        <authorList>
            <person name="Zhao F."/>
            <person name="Feng Y."/>
            <person name="Zong Z."/>
        </authorList>
    </citation>
    <scope>NUCLEOTIDE SEQUENCE</scope>
    <source>
        <strain evidence="8">050030</strain>
    </source>
</reference>
<dbReference type="InterPro" id="IPR046357">
    <property type="entry name" value="PPIase_dom_sf"/>
</dbReference>
<evidence type="ECO:0000256" key="4">
    <source>
        <dbReference type="PROSITE-ProRule" id="PRU00277"/>
    </source>
</evidence>
<evidence type="ECO:0000256" key="6">
    <source>
        <dbReference type="SAM" id="SignalP"/>
    </source>
</evidence>
<feature type="chain" id="PRO_5041714327" description="Peptidyl-prolyl cis-trans isomerase" evidence="6">
    <location>
        <begin position="27"/>
        <end position="194"/>
    </location>
</feature>
<dbReference type="Proteomes" id="UP001178281">
    <property type="component" value="Unassembled WGS sequence"/>
</dbReference>
<accession>A0AA90SI25</accession>
<organism evidence="8 9">
    <name type="scientific">Tsukamurella strandjordii</name>
    <dbReference type="NCBI Taxonomy" id="147577"/>
    <lineage>
        <taxon>Bacteria</taxon>
        <taxon>Bacillati</taxon>
        <taxon>Actinomycetota</taxon>
        <taxon>Actinomycetes</taxon>
        <taxon>Mycobacteriales</taxon>
        <taxon>Tsukamurellaceae</taxon>
        <taxon>Tsukamurella</taxon>
    </lineage>
</organism>
<dbReference type="Pfam" id="PF00254">
    <property type="entry name" value="FKBP_C"/>
    <property type="match status" value="1"/>
</dbReference>
<evidence type="ECO:0000313" key="8">
    <source>
        <dbReference type="EMBL" id="MDP0399564.1"/>
    </source>
</evidence>
<dbReference type="SUPFAM" id="SSF54534">
    <property type="entry name" value="FKBP-like"/>
    <property type="match status" value="1"/>
</dbReference>
<comment type="caution">
    <text evidence="8">The sequence shown here is derived from an EMBL/GenBank/DDBJ whole genome shotgun (WGS) entry which is preliminary data.</text>
</comment>
<sequence length="194" mass="19443">MVNARSARFAVAVAVPLLLVACGSPADTTSTAPAAARDPLATCPSEAPAADAKPTVVFEGDGGHGRANVVPPTKAAAPRVTVTTPFRVDRTQVLRVHGGSGPALSENAVVTVCYQGVNGRTGAVFDDSFARSASAEFALTDVVPGFRKAIAGQQVGSTVAAAITSADGYPQGQPAAQIDPGDTLIFTITVLGAS</sequence>
<dbReference type="AlphaFoldDB" id="A0AA90SI25"/>
<evidence type="ECO:0000256" key="3">
    <source>
        <dbReference type="ARBA" id="ARBA00023235"/>
    </source>
</evidence>
<gene>
    <name evidence="8" type="ORF">Q7X28_16680</name>
</gene>
<protein>
    <recommendedName>
        <fullName evidence="5">Peptidyl-prolyl cis-trans isomerase</fullName>
        <ecNumber evidence="5">5.2.1.8</ecNumber>
    </recommendedName>
</protein>
<dbReference type="EMBL" id="JAUTIX010000006">
    <property type="protein sequence ID" value="MDP0399564.1"/>
    <property type="molecule type" value="Genomic_DNA"/>
</dbReference>
<feature type="signal peptide" evidence="6">
    <location>
        <begin position="1"/>
        <end position="26"/>
    </location>
</feature>
<dbReference type="PROSITE" id="PS51257">
    <property type="entry name" value="PROKAR_LIPOPROTEIN"/>
    <property type="match status" value="1"/>
</dbReference>
<feature type="domain" description="PPIase FKBP-type" evidence="7">
    <location>
        <begin position="107"/>
        <end position="194"/>
    </location>
</feature>
<evidence type="ECO:0000256" key="1">
    <source>
        <dbReference type="ARBA" id="ARBA00000971"/>
    </source>
</evidence>
<name>A0AA90SI25_9ACTN</name>
<comment type="catalytic activity">
    <reaction evidence="1 4 5">
        <text>[protein]-peptidylproline (omega=180) = [protein]-peptidylproline (omega=0)</text>
        <dbReference type="Rhea" id="RHEA:16237"/>
        <dbReference type="Rhea" id="RHEA-COMP:10747"/>
        <dbReference type="Rhea" id="RHEA-COMP:10748"/>
        <dbReference type="ChEBI" id="CHEBI:83833"/>
        <dbReference type="ChEBI" id="CHEBI:83834"/>
        <dbReference type="EC" id="5.2.1.8"/>
    </reaction>
</comment>
<dbReference type="InterPro" id="IPR001179">
    <property type="entry name" value="PPIase_FKBP_dom"/>
</dbReference>
<evidence type="ECO:0000256" key="2">
    <source>
        <dbReference type="ARBA" id="ARBA00023110"/>
    </source>
</evidence>
<keyword evidence="6" id="KW-0732">Signal</keyword>
<dbReference type="GO" id="GO:0003755">
    <property type="term" value="F:peptidyl-prolyl cis-trans isomerase activity"/>
    <property type="evidence" value="ECO:0007669"/>
    <property type="project" value="UniProtKB-UniRule"/>
</dbReference>
<proteinExistence type="inferred from homology"/>
<dbReference type="RefSeq" id="WP_305112147.1">
    <property type="nucleotide sequence ID" value="NZ_JAUTIX010000006.1"/>
</dbReference>
<comment type="similarity">
    <text evidence="5">Belongs to the FKBP-type PPIase family.</text>
</comment>
<evidence type="ECO:0000259" key="7">
    <source>
        <dbReference type="PROSITE" id="PS50059"/>
    </source>
</evidence>
<keyword evidence="2 4" id="KW-0697">Rotamase</keyword>
<dbReference type="EC" id="5.2.1.8" evidence="5"/>
<evidence type="ECO:0000313" key="9">
    <source>
        <dbReference type="Proteomes" id="UP001178281"/>
    </source>
</evidence>
<keyword evidence="3 4" id="KW-0413">Isomerase</keyword>
<dbReference type="PROSITE" id="PS50059">
    <property type="entry name" value="FKBP_PPIASE"/>
    <property type="match status" value="1"/>
</dbReference>
<evidence type="ECO:0000256" key="5">
    <source>
        <dbReference type="RuleBase" id="RU003915"/>
    </source>
</evidence>
<keyword evidence="9" id="KW-1185">Reference proteome</keyword>